<dbReference type="Proteomes" id="UP000002704">
    <property type="component" value="Chromosome"/>
</dbReference>
<dbReference type="EMBL" id="CP000094">
    <property type="protein sequence ID" value="ABA74268.1"/>
    <property type="molecule type" value="Genomic_DNA"/>
</dbReference>
<keyword evidence="1" id="KW-0880">Kelch repeat</keyword>
<dbReference type="Gene3D" id="2.130.10.80">
    <property type="entry name" value="Galactose oxidase/kelch, beta-propeller"/>
    <property type="match status" value="1"/>
</dbReference>
<dbReference type="SUPFAM" id="SSF117281">
    <property type="entry name" value="Kelch motif"/>
    <property type="match status" value="1"/>
</dbReference>
<reference evidence="3 4" key="1">
    <citation type="journal article" date="2009" name="Genome Biol.">
        <title>Genomic and genetic analyses of diversity and plant interactions of Pseudomonas fluorescens.</title>
        <authorList>
            <person name="Silby M.W."/>
            <person name="Cerdeno-Tarraga A.M."/>
            <person name="Vernikos G.S."/>
            <person name="Giddens S.R."/>
            <person name="Jackson R.W."/>
            <person name="Preston G.M."/>
            <person name="Zhang X.X."/>
            <person name="Moon C.D."/>
            <person name="Gehrig S.M."/>
            <person name="Godfrey S.A."/>
            <person name="Knight C.G."/>
            <person name="Malone J.G."/>
            <person name="Robinson Z."/>
            <person name="Spiers A.J."/>
            <person name="Harris S."/>
            <person name="Challis G.L."/>
            <person name="Yaxley A.M."/>
            <person name="Harris D."/>
            <person name="Seeger K."/>
            <person name="Murphy L."/>
            <person name="Rutter S."/>
            <person name="Squares R."/>
            <person name="Quail M.A."/>
            <person name="Saunders E."/>
            <person name="Mavromatis K."/>
            <person name="Brettin T.S."/>
            <person name="Bentley S.D."/>
            <person name="Hothersall J."/>
            <person name="Stephens E."/>
            <person name="Thomas C.M."/>
            <person name="Parkhill J."/>
            <person name="Levy S.B."/>
            <person name="Rainey P.B."/>
            <person name="Thomson N.R."/>
        </authorList>
    </citation>
    <scope>NUCLEOTIDE SEQUENCE [LARGE SCALE GENOMIC DNA]</scope>
    <source>
        <strain evidence="3 4">Pf0-1</strain>
    </source>
</reference>
<dbReference type="PANTHER" id="PTHR46344">
    <property type="entry name" value="OS02G0202900 PROTEIN"/>
    <property type="match status" value="1"/>
</dbReference>
<evidence type="ECO:0000313" key="4">
    <source>
        <dbReference type="Proteomes" id="UP000002704"/>
    </source>
</evidence>
<evidence type="ECO:0000256" key="1">
    <source>
        <dbReference type="ARBA" id="ARBA00022441"/>
    </source>
</evidence>
<dbReference type="SMART" id="SM00612">
    <property type="entry name" value="Kelch"/>
    <property type="match status" value="2"/>
</dbReference>
<dbReference type="PANTHER" id="PTHR46344:SF27">
    <property type="entry name" value="KELCH REPEAT SUPERFAMILY PROTEIN"/>
    <property type="match status" value="1"/>
</dbReference>
<gene>
    <name evidence="3" type="ordered locus">Pfl01_2527</name>
</gene>
<sequence>MMQTIKSGTFKPTSPMMAPRAFHTATLLANGDVLVVGGLNADVATAVSPQSVRVEALLPGGMSLDQQAYASSVERYDPNQQKWSSAAPLHGARWSHTALLLRSGLVMVTGGSDGTTLRSSELYDVPSNRWFASADLKIPRFGHTATLLPAKCWW</sequence>
<keyword evidence="2" id="KW-0677">Repeat</keyword>
<accession>Q3KD87</accession>
<evidence type="ECO:0000256" key="2">
    <source>
        <dbReference type="ARBA" id="ARBA00022737"/>
    </source>
</evidence>
<dbReference type="InterPro" id="IPR006652">
    <property type="entry name" value="Kelch_1"/>
</dbReference>
<organism evidence="3 4">
    <name type="scientific">Pseudomonas fluorescens (strain Pf0-1)</name>
    <dbReference type="NCBI Taxonomy" id="205922"/>
    <lineage>
        <taxon>Bacteria</taxon>
        <taxon>Pseudomonadati</taxon>
        <taxon>Pseudomonadota</taxon>
        <taxon>Gammaproteobacteria</taxon>
        <taxon>Pseudomonadales</taxon>
        <taxon>Pseudomonadaceae</taxon>
        <taxon>Pseudomonas</taxon>
    </lineage>
</organism>
<dbReference type="KEGG" id="pfo:Pfl01_2527"/>
<dbReference type="eggNOG" id="COG3055">
    <property type="taxonomic scope" value="Bacteria"/>
</dbReference>
<dbReference type="AlphaFoldDB" id="Q3KD87"/>
<name>Q3KD87_PSEPF</name>
<dbReference type="InterPro" id="IPR015915">
    <property type="entry name" value="Kelch-typ_b-propeller"/>
</dbReference>
<protein>
    <submittedName>
        <fullName evidence="3">Kelch repeat protein</fullName>
    </submittedName>
</protein>
<proteinExistence type="predicted"/>
<dbReference type="Gene3D" id="2.120.10.80">
    <property type="entry name" value="Kelch-type beta propeller"/>
    <property type="match status" value="1"/>
</dbReference>
<dbReference type="HOGENOM" id="CLU_1702765_0_0_6"/>
<dbReference type="InterPro" id="IPR037293">
    <property type="entry name" value="Gal_Oxidase_central_sf"/>
</dbReference>
<evidence type="ECO:0000313" key="3">
    <source>
        <dbReference type="EMBL" id="ABA74268.1"/>
    </source>
</evidence>